<evidence type="ECO:0000256" key="7">
    <source>
        <dbReference type="ARBA" id="ARBA00023098"/>
    </source>
</evidence>
<accession>A0A7K3WK37</accession>
<organism evidence="10 11">
    <name type="scientific">Cryomorpha ignava</name>
    <dbReference type="NCBI Taxonomy" id="101383"/>
    <lineage>
        <taxon>Bacteria</taxon>
        <taxon>Pseudomonadati</taxon>
        <taxon>Bacteroidota</taxon>
        <taxon>Flavobacteriia</taxon>
        <taxon>Flavobacteriales</taxon>
        <taxon>Cryomorphaceae</taxon>
        <taxon>Cryomorpha</taxon>
    </lineage>
</organism>
<dbReference type="GO" id="GO:0016891">
    <property type="term" value="F:RNA endonuclease activity producing 5'-phosphomonoesters, hydrolytic mechanism"/>
    <property type="evidence" value="ECO:0007669"/>
    <property type="project" value="TreeGrafter"/>
</dbReference>
<dbReference type="RefSeq" id="WP_163282718.1">
    <property type="nucleotide sequence ID" value="NZ_JAAGVY010000001.1"/>
</dbReference>
<evidence type="ECO:0000313" key="11">
    <source>
        <dbReference type="Proteomes" id="UP000486602"/>
    </source>
</evidence>
<gene>
    <name evidence="10" type="ORF">G3O08_00585</name>
</gene>
<keyword evidence="7" id="KW-0443">Lipid metabolism</keyword>
<dbReference type="Gene3D" id="3.30.870.10">
    <property type="entry name" value="Endonuclease Chain A"/>
    <property type="match status" value="1"/>
</dbReference>
<evidence type="ECO:0000259" key="9">
    <source>
        <dbReference type="Pfam" id="PF18962"/>
    </source>
</evidence>
<dbReference type="PANTHER" id="PTHR43856:SF1">
    <property type="entry name" value="MITOCHONDRIAL CARDIOLIPIN HYDROLASE"/>
    <property type="match status" value="1"/>
</dbReference>
<dbReference type="EC" id="3.1.4.4" evidence="3"/>
<feature type="domain" description="Phospholipase D-like" evidence="8">
    <location>
        <begin position="97"/>
        <end position="175"/>
    </location>
</feature>
<dbReference type="SUPFAM" id="SSF56024">
    <property type="entry name" value="Phospholipase D/nuclease"/>
    <property type="match status" value="1"/>
</dbReference>
<evidence type="ECO:0000259" key="8">
    <source>
        <dbReference type="Pfam" id="PF13091"/>
    </source>
</evidence>
<dbReference type="Pfam" id="PF18962">
    <property type="entry name" value="Por_Secre_tail"/>
    <property type="match status" value="1"/>
</dbReference>
<comment type="caution">
    <text evidence="10">The sequence shown here is derived from an EMBL/GenBank/DDBJ whole genome shotgun (WGS) entry which is preliminary data.</text>
</comment>
<dbReference type="InterPro" id="IPR026444">
    <property type="entry name" value="Secre_tail"/>
</dbReference>
<dbReference type="InterPro" id="IPR051406">
    <property type="entry name" value="PLD_domain"/>
</dbReference>
<keyword evidence="4" id="KW-0732">Signal</keyword>
<name>A0A7K3WK37_9FLAO</name>
<evidence type="ECO:0000256" key="3">
    <source>
        <dbReference type="ARBA" id="ARBA00012027"/>
    </source>
</evidence>
<dbReference type="Pfam" id="PF13091">
    <property type="entry name" value="PLDc_2"/>
    <property type="match status" value="1"/>
</dbReference>
<evidence type="ECO:0000313" key="10">
    <source>
        <dbReference type="EMBL" id="NEN21999.1"/>
    </source>
</evidence>
<keyword evidence="6" id="KW-0442">Lipid degradation</keyword>
<evidence type="ECO:0000256" key="5">
    <source>
        <dbReference type="ARBA" id="ARBA00022801"/>
    </source>
</evidence>
<evidence type="ECO:0000256" key="6">
    <source>
        <dbReference type="ARBA" id="ARBA00022963"/>
    </source>
</evidence>
<evidence type="ECO:0000256" key="4">
    <source>
        <dbReference type="ARBA" id="ARBA00022729"/>
    </source>
</evidence>
<sequence length="270" mass="29526">MWGSDLPEPNFTESRFGELKINNTPEKFLIGGKSVELYFSPSDNTTAAIAKAIETAEYDLDFALLTITNNTLANAVADRVSIFLTPRGIVETPGGSGSDFDFLIDEGVLMLSHQGIPGQLHHKYATIDHSEPLSDPMVVTGSHNWSGAAESENDENTLIIHDATIANLFYQEFMALYGVVSGVEELTVDHVSLYPNPASEVFTLVFDSQTSVDGVLRISNIQGKTVFEKNFNSYSGQNKMDIYIGSLNKGVYLVTLSGKWGSLTQKLVKM</sequence>
<reference evidence="10 11" key="1">
    <citation type="submission" date="2020-02" db="EMBL/GenBank/DDBJ databases">
        <title>Out from the shadows clarifying the taxonomy of the family Cryomorphaceae and related taxa by utilizing the GTDB taxonomic framework.</title>
        <authorList>
            <person name="Bowman J.P."/>
        </authorList>
    </citation>
    <scope>NUCLEOTIDE SEQUENCE [LARGE SCALE GENOMIC DNA]</scope>
    <source>
        <strain evidence="10 11">QSSC 1-22</strain>
    </source>
</reference>
<dbReference type="GO" id="GO:0016042">
    <property type="term" value="P:lipid catabolic process"/>
    <property type="evidence" value="ECO:0007669"/>
    <property type="project" value="UniProtKB-KW"/>
</dbReference>
<comment type="similarity">
    <text evidence="2">Belongs to the phospholipase D family.</text>
</comment>
<feature type="domain" description="Secretion system C-terminal sorting" evidence="9">
    <location>
        <begin position="193"/>
        <end position="268"/>
    </location>
</feature>
<keyword evidence="11" id="KW-1185">Reference proteome</keyword>
<keyword evidence="5" id="KW-0378">Hydrolase</keyword>
<evidence type="ECO:0000256" key="1">
    <source>
        <dbReference type="ARBA" id="ARBA00000798"/>
    </source>
</evidence>
<dbReference type="PANTHER" id="PTHR43856">
    <property type="entry name" value="CARDIOLIPIN HYDROLASE"/>
    <property type="match status" value="1"/>
</dbReference>
<dbReference type="InterPro" id="IPR025202">
    <property type="entry name" value="PLD-like_dom"/>
</dbReference>
<dbReference type="Proteomes" id="UP000486602">
    <property type="component" value="Unassembled WGS sequence"/>
</dbReference>
<proteinExistence type="inferred from homology"/>
<dbReference type="GO" id="GO:0004630">
    <property type="term" value="F:phospholipase D activity"/>
    <property type="evidence" value="ECO:0007669"/>
    <property type="project" value="UniProtKB-EC"/>
</dbReference>
<evidence type="ECO:0000256" key="2">
    <source>
        <dbReference type="ARBA" id="ARBA00008664"/>
    </source>
</evidence>
<comment type="catalytic activity">
    <reaction evidence="1">
        <text>a 1,2-diacyl-sn-glycero-3-phosphocholine + H2O = a 1,2-diacyl-sn-glycero-3-phosphate + choline + H(+)</text>
        <dbReference type="Rhea" id="RHEA:14445"/>
        <dbReference type="ChEBI" id="CHEBI:15354"/>
        <dbReference type="ChEBI" id="CHEBI:15377"/>
        <dbReference type="ChEBI" id="CHEBI:15378"/>
        <dbReference type="ChEBI" id="CHEBI:57643"/>
        <dbReference type="ChEBI" id="CHEBI:58608"/>
        <dbReference type="EC" id="3.1.4.4"/>
    </reaction>
</comment>
<dbReference type="AlphaFoldDB" id="A0A7K3WK37"/>
<protein>
    <recommendedName>
        <fullName evidence="3">phospholipase D</fullName>
        <ecNumber evidence="3">3.1.4.4</ecNumber>
    </recommendedName>
</protein>
<dbReference type="NCBIfam" id="TIGR04183">
    <property type="entry name" value="Por_Secre_tail"/>
    <property type="match status" value="1"/>
</dbReference>
<dbReference type="EMBL" id="JAAGVY010000001">
    <property type="protein sequence ID" value="NEN21999.1"/>
    <property type="molecule type" value="Genomic_DNA"/>
</dbReference>